<feature type="region of interest" description="Disordered" evidence="1">
    <location>
        <begin position="40"/>
        <end position="60"/>
    </location>
</feature>
<keyword evidence="3" id="KW-1185">Reference proteome</keyword>
<proteinExistence type="predicted"/>
<comment type="caution">
    <text evidence="2">The sequence shown here is derived from an EMBL/GenBank/DDBJ whole genome shotgun (WGS) entry which is preliminary data.</text>
</comment>
<evidence type="ECO:0000313" key="3">
    <source>
        <dbReference type="Proteomes" id="UP000019681"/>
    </source>
</evidence>
<reference evidence="2 3" key="1">
    <citation type="journal article" date="2014" name="Genome Announc.">
        <title>Draft Genome Sequence of Fervidicella metallireducens Strain AeBT, an Iron-Reducing Thermoanaerobe from the Great Artesian Basin.</title>
        <authorList>
            <person name="Patel B.K."/>
        </authorList>
    </citation>
    <scope>NUCLEOTIDE SEQUENCE [LARGE SCALE GENOMIC DNA]</scope>
    <source>
        <strain evidence="2 3">AeB</strain>
    </source>
</reference>
<dbReference type="Proteomes" id="UP000019681">
    <property type="component" value="Unassembled WGS sequence"/>
</dbReference>
<name>A0A017RRA5_9CLOT</name>
<sequence>MVQVKAPGSLSFPGTNHISAMRAEWHAGIWVGFSAFGSASGSCSEENHTYRRKRKSKAGSQPELDYVNTFESTKKGHISRKLCDHPLNNYNSLNSCIIFSRTVWSVEYLNFIK</sequence>
<organism evidence="2 3">
    <name type="scientific">Fervidicella metallireducens AeB</name>
    <dbReference type="NCBI Taxonomy" id="1403537"/>
    <lineage>
        <taxon>Bacteria</taxon>
        <taxon>Bacillati</taxon>
        <taxon>Bacillota</taxon>
        <taxon>Clostridia</taxon>
        <taxon>Eubacteriales</taxon>
        <taxon>Clostridiaceae</taxon>
        <taxon>Fervidicella</taxon>
    </lineage>
</organism>
<evidence type="ECO:0000256" key="1">
    <source>
        <dbReference type="SAM" id="MobiDB-lite"/>
    </source>
</evidence>
<dbReference type="AlphaFoldDB" id="A0A017RRA5"/>
<evidence type="ECO:0000313" key="2">
    <source>
        <dbReference type="EMBL" id="EYE87172.1"/>
    </source>
</evidence>
<accession>A0A017RRA5</accession>
<gene>
    <name evidence="2" type="ORF">Q428_14825</name>
</gene>
<protein>
    <submittedName>
        <fullName evidence="2">Uncharacterized protein</fullName>
    </submittedName>
</protein>
<dbReference type="EMBL" id="AZQP01000106">
    <property type="protein sequence ID" value="EYE87172.1"/>
    <property type="molecule type" value="Genomic_DNA"/>
</dbReference>